<dbReference type="InterPro" id="IPR008967">
    <property type="entry name" value="p53-like_TF_DNA-bd_sf"/>
</dbReference>
<comment type="similarity">
    <text evidence="1">Belongs to the glycosyl hydrolase 3 family.</text>
</comment>
<dbReference type="SUPFAM" id="SSF55729">
    <property type="entry name" value="Acyl-CoA N-acyltransferases (Nat)"/>
    <property type="match status" value="1"/>
</dbReference>
<dbReference type="FunFam" id="3.40.50.1700:FF:000013">
    <property type="entry name" value="Glycoside hydrolase family 3 protein"/>
    <property type="match status" value="1"/>
</dbReference>
<feature type="compositionally biased region" description="Low complexity" evidence="7">
    <location>
        <begin position="1444"/>
        <end position="1456"/>
    </location>
</feature>
<dbReference type="OrthoDB" id="4215304at2759"/>
<name>A0A8H4IWD5_9PEZI</name>
<keyword evidence="5" id="KW-0326">Glycosidase</keyword>
<feature type="compositionally biased region" description="Polar residues" evidence="7">
    <location>
        <begin position="1189"/>
        <end position="1200"/>
    </location>
</feature>
<evidence type="ECO:0000313" key="10">
    <source>
        <dbReference type="Proteomes" id="UP000572817"/>
    </source>
</evidence>
<dbReference type="GO" id="GO:0005975">
    <property type="term" value="P:carbohydrate metabolic process"/>
    <property type="evidence" value="ECO:0007669"/>
    <property type="project" value="InterPro"/>
</dbReference>
<dbReference type="Gene3D" id="3.20.20.300">
    <property type="entry name" value="Glycoside hydrolase, family 3, N-terminal domain"/>
    <property type="match status" value="1"/>
</dbReference>
<dbReference type="InterPro" id="IPR001764">
    <property type="entry name" value="Glyco_hydro_3_N"/>
</dbReference>
<evidence type="ECO:0000256" key="1">
    <source>
        <dbReference type="ARBA" id="ARBA00005336"/>
    </source>
</evidence>
<dbReference type="EMBL" id="WWBZ02000033">
    <property type="protein sequence ID" value="KAF4306333.1"/>
    <property type="molecule type" value="Genomic_DNA"/>
</dbReference>
<dbReference type="FunFam" id="3.20.20.300:FF:000008">
    <property type="entry name" value="Beta-N-acetylglucosaminidase, putative"/>
    <property type="match status" value="1"/>
</dbReference>
<keyword evidence="3 6" id="KW-0238">DNA-binding</keyword>
<dbReference type="PROSITE" id="PS51517">
    <property type="entry name" value="NDT80"/>
    <property type="match status" value="1"/>
</dbReference>
<feature type="compositionally biased region" description="Basic and acidic residues" evidence="7">
    <location>
        <begin position="1555"/>
        <end position="1568"/>
    </location>
</feature>
<dbReference type="GO" id="GO:0003677">
    <property type="term" value="F:DNA binding"/>
    <property type="evidence" value="ECO:0007669"/>
    <property type="project" value="UniProtKB-KW"/>
</dbReference>
<dbReference type="CDD" id="cd04301">
    <property type="entry name" value="NAT_SF"/>
    <property type="match status" value="1"/>
</dbReference>
<dbReference type="InterPro" id="IPR036962">
    <property type="entry name" value="Glyco_hydro_3_N_sf"/>
</dbReference>
<dbReference type="SUPFAM" id="SSF49417">
    <property type="entry name" value="p53-like transcription factors"/>
    <property type="match status" value="1"/>
</dbReference>
<dbReference type="Gene3D" id="3.40.50.1700">
    <property type="entry name" value="Glycoside hydrolase family 3 C-terminal domain"/>
    <property type="match status" value="1"/>
</dbReference>
<proteinExistence type="inferred from homology"/>
<keyword evidence="10" id="KW-1185">Reference proteome</keyword>
<protein>
    <submittedName>
        <fullName evidence="9">P53-like transcription factor</fullName>
    </submittedName>
</protein>
<dbReference type="Gene3D" id="2.60.40.1390">
    <property type="entry name" value="NDT80 DNA-binding domain"/>
    <property type="match status" value="2"/>
</dbReference>
<dbReference type="GO" id="GO:0004553">
    <property type="term" value="F:hydrolase activity, hydrolyzing O-glycosyl compounds"/>
    <property type="evidence" value="ECO:0007669"/>
    <property type="project" value="InterPro"/>
</dbReference>
<dbReference type="InterPro" id="IPR037141">
    <property type="entry name" value="NDT80_DNA-bd_dom_sf"/>
</dbReference>
<evidence type="ECO:0000256" key="6">
    <source>
        <dbReference type="PROSITE-ProRule" id="PRU00850"/>
    </source>
</evidence>
<dbReference type="InterPro" id="IPR017853">
    <property type="entry name" value="GH"/>
</dbReference>
<dbReference type="InterPro" id="IPR050226">
    <property type="entry name" value="NagZ_Beta-hexosaminidase"/>
</dbReference>
<evidence type="ECO:0000256" key="2">
    <source>
        <dbReference type="ARBA" id="ARBA00022801"/>
    </source>
</evidence>
<dbReference type="InterPro" id="IPR016181">
    <property type="entry name" value="Acyl_CoA_acyltransferase"/>
</dbReference>
<dbReference type="PANTHER" id="PTHR30480:SF8">
    <property type="entry name" value="PUTATIVE (AFU_ORTHOLOGUE AFUA_8G04060)-RELATED"/>
    <property type="match status" value="1"/>
</dbReference>
<dbReference type="PANTHER" id="PTHR30480">
    <property type="entry name" value="BETA-HEXOSAMINIDASE-RELATED"/>
    <property type="match status" value="1"/>
</dbReference>
<dbReference type="InterPro" id="IPR000182">
    <property type="entry name" value="GNAT_dom"/>
</dbReference>
<dbReference type="Pfam" id="PF00583">
    <property type="entry name" value="Acetyltransf_1"/>
    <property type="match status" value="1"/>
</dbReference>
<dbReference type="GO" id="GO:0003700">
    <property type="term" value="F:DNA-binding transcription factor activity"/>
    <property type="evidence" value="ECO:0007669"/>
    <property type="project" value="UniProtKB-UniRule"/>
</dbReference>
<feature type="region of interest" description="Disordered" evidence="7">
    <location>
        <begin position="1424"/>
        <end position="1470"/>
    </location>
</feature>
<evidence type="ECO:0000259" key="8">
    <source>
        <dbReference type="PROSITE" id="PS51517"/>
    </source>
</evidence>
<dbReference type="Gene3D" id="3.40.630.30">
    <property type="match status" value="1"/>
</dbReference>
<evidence type="ECO:0000256" key="5">
    <source>
        <dbReference type="ARBA" id="ARBA00023295"/>
    </source>
</evidence>
<feature type="DNA-binding region" description="NDT80" evidence="6">
    <location>
        <begin position="1194"/>
        <end position="1429"/>
    </location>
</feature>
<accession>A0A8H4IWD5</accession>
<dbReference type="InterPro" id="IPR036881">
    <property type="entry name" value="Glyco_hydro_3_C_sf"/>
</dbReference>
<dbReference type="GO" id="GO:0009254">
    <property type="term" value="P:peptidoglycan turnover"/>
    <property type="evidence" value="ECO:0007669"/>
    <property type="project" value="TreeGrafter"/>
</dbReference>
<evidence type="ECO:0000256" key="3">
    <source>
        <dbReference type="ARBA" id="ARBA00023125"/>
    </source>
</evidence>
<evidence type="ECO:0000313" key="9">
    <source>
        <dbReference type="EMBL" id="KAF4306333.1"/>
    </source>
</evidence>
<dbReference type="FunFam" id="2.60.40.1390:FF:000007">
    <property type="entry name" value="p53-like transcription factor"/>
    <property type="match status" value="1"/>
</dbReference>
<dbReference type="Proteomes" id="UP000572817">
    <property type="component" value="Unassembled WGS sequence"/>
</dbReference>
<dbReference type="SUPFAM" id="SSF51445">
    <property type="entry name" value="(Trans)glycosidases"/>
    <property type="match status" value="1"/>
</dbReference>
<feature type="region of interest" description="Disordered" evidence="7">
    <location>
        <begin position="1189"/>
        <end position="1208"/>
    </location>
</feature>
<sequence length="1649" mass="179211">MVGKQSHLDPFWDDLDWTLGQCFMMGFDGTSLTPQIRELIEKHHIGSILLTAKNLKSAEETTRLCYELQKCAHDAGYPVPLLIGLDQENGGVNSLFDEIYIRQYPSAMGIAATGSPDLAFEVAKATAQEVAACGINLIMGPCLDVLTNARNQPLGVRTTGDDPQEVSAYGVAFVKGYKEAGVATMGKHFPSYGNLEFLGSALDVPIITESLEQLSLSALVPFRNAIAHGLDSMMVGGCAMSSAGLNVMHACLSDQVVDGLLRSDLHFDGVVISECLEMEALSHNIGVGGGTVMAVNAGCDLVLLCRSFSVQQEAINGLKLGIENSMITRERVRESLRRVLTMKAKCTSWDKALNPPGLKLLSTLQPSHTALSTRAYNSSITVVRDKNRFLPLSNILEPDEELLLLTPLVKPLPASAASVALSETVSAGSPEPAVWERSASVMSGERVFRELGRSLARQRNGRVLHTSYTANGVRPVHENLITRASAVIILTADANRNLYQHGFTKHVSMICNMQYTAGGERREKPLIVVAVSSPYDFALDSTIATYICTYDFTETALNSLVKVLYGEHNPAGALPGTISHSQKLHQSKQHWLVEIFNEERDALALDALIKSVTEGMPPGQRSELASATSNSFLLHHPEVVESHFVVRNSSTHALYGFCSTYFFKTTGTGVIGALFVDPSRRKLSIGHSLHNRAIRTLLQRDGIKRFQLGSRLPSIFLGIPTGHGAERKRLRSWFANMGWNTALSRPVCSMIARNLSTWSPPEGMTKSLASAGVEFDLVYGWEYAGPVLDHIKTSNRQGLAEVYKLALADPAACGIIRAKRPEDGALVGTVVLYNMHSRISEFVPAMKDVGELTGGISSPVISPAVGEYSTLLQGLILLGIRQIKQQQCNACILDYMDGDGSFDGLSAMGFNVLHNFEEVSCDAATWTMVPPSSGRRGCAILCVFAGTDEVQFIMIDGWNAVRCGCAARSGEPGRGPAWGWMQPVSRRPCGMPAIQRAARSLTTSAHAGGAGAARYGTPQAATNALEAFPKPDVPLLAFASVLERAPQPTPASTTPAAAIQTPAAAPYAPALLHGPPARTHNHARPAASACSLQPRPQLPARRRPTSDMEGFDTITMNYLAPSMQLSSVTAPDALNGPLLPLDNLDGHSNFDQETFAGSEDATYQHHPLHPGQQPPLKRYSTFEDPFSDALSTYDQHTQPDTALPDGDSVERDNKLLSFSAASFSYTILDYAYRRTSISLSAQLRGMFFLAESPWASAGDNAAPPTELTCYRRNLFQITGTITLPRTLQYIMTEQGEQIPVLAQELTISATESVEGNPVKIISVPWKTPASSTQIVEDKTEKEPPSIPLDLSNGQELDSEYVSFPIAWKRLQFRIATANNGRRKELQQHFVVRLKVMAALANGMRVSICEVQSGAIIVRGRSPRNFQSRKDFPIGNSAAVRKSHTTPTQPTRTSTGTESGQNHQGHKREHSAATTVEIPQMPFQFDPNDTLVSPDFFEWKIPTSQAGAMTAIPPAPASYSIPPAPAYAQSSPDLTRHNSQPRPALSQPISLSLTDDETKKPELPSETTKKLPKLTQPPARTPSFSINLISSPDESADLLYEYFPLGLDDWMPPVDAVYRPHVVHHTNLPQDPKAMAVRNRSKRYFSESSP</sequence>
<organism evidence="9 10">
    <name type="scientific">Botryosphaeria dothidea</name>
    <dbReference type="NCBI Taxonomy" id="55169"/>
    <lineage>
        <taxon>Eukaryota</taxon>
        <taxon>Fungi</taxon>
        <taxon>Dikarya</taxon>
        <taxon>Ascomycota</taxon>
        <taxon>Pezizomycotina</taxon>
        <taxon>Dothideomycetes</taxon>
        <taxon>Dothideomycetes incertae sedis</taxon>
        <taxon>Botryosphaeriales</taxon>
        <taxon>Botryosphaeriaceae</taxon>
        <taxon>Botryosphaeria</taxon>
    </lineage>
</organism>
<dbReference type="InterPro" id="IPR024061">
    <property type="entry name" value="NDT80_DNA-bd_dom"/>
</dbReference>
<feature type="compositionally biased region" description="Polar residues" evidence="7">
    <location>
        <begin position="1528"/>
        <end position="1552"/>
    </location>
</feature>
<dbReference type="Pfam" id="PF00933">
    <property type="entry name" value="Glyco_hydro_3"/>
    <property type="match status" value="1"/>
</dbReference>
<dbReference type="Pfam" id="PF05224">
    <property type="entry name" value="NDT80_PhoG"/>
    <property type="match status" value="1"/>
</dbReference>
<evidence type="ECO:0000256" key="4">
    <source>
        <dbReference type="ARBA" id="ARBA00023180"/>
    </source>
</evidence>
<feature type="region of interest" description="Disordered" evidence="7">
    <location>
        <begin position="1522"/>
        <end position="1584"/>
    </location>
</feature>
<comment type="caution">
    <text evidence="9">The sequence shown here is derived from an EMBL/GenBank/DDBJ whole genome shotgun (WGS) entry which is preliminary data.</text>
</comment>
<reference evidence="9" key="1">
    <citation type="submission" date="2020-04" db="EMBL/GenBank/DDBJ databases">
        <title>Genome Assembly and Annotation of Botryosphaeria dothidea sdau 11-99, a Latent Pathogen of Apple Fruit Ring Rot in China.</title>
        <authorList>
            <person name="Yu C."/>
            <person name="Diao Y."/>
            <person name="Lu Q."/>
            <person name="Zhao J."/>
            <person name="Cui S."/>
            <person name="Peng C."/>
            <person name="He B."/>
            <person name="Liu H."/>
        </authorList>
    </citation>
    <scope>NUCLEOTIDE SEQUENCE [LARGE SCALE GENOMIC DNA]</scope>
    <source>
        <strain evidence="9">Sdau11-99</strain>
    </source>
</reference>
<keyword evidence="2" id="KW-0378">Hydrolase</keyword>
<feature type="region of interest" description="Disordered" evidence="7">
    <location>
        <begin position="1079"/>
        <end position="1108"/>
    </location>
</feature>
<keyword evidence="4" id="KW-0325">Glycoprotein</keyword>
<evidence type="ECO:0000256" key="7">
    <source>
        <dbReference type="SAM" id="MobiDB-lite"/>
    </source>
</evidence>
<gene>
    <name evidence="9" type="ORF">GTA08_BOTSDO05621</name>
</gene>
<feature type="domain" description="NDT80" evidence="8">
    <location>
        <begin position="1194"/>
        <end position="1429"/>
    </location>
</feature>
<dbReference type="GO" id="GO:0016747">
    <property type="term" value="F:acyltransferase activity, transferring groups other than amino-acyl groups"/>
    <property type="evidence" value="ECO:0007669"/>
    <property type="project" value="InterPro"/>
</dbReference>